<protein>
    <submittedName>
        <fullName evidence="1">Uncharacterized protein</fullName>
    </submittedName>
</protein>
<organism evidence="1 2">
    <name type="scientific">Paraburkholderia piptadeniae</name>
    <dbReference type="NCBI Taxonomy" id="1701573"/>
    <lineage>
        <taxon>Bacteria</taxon>
        <taxon>Pseudomonadati</taxon>
        <taxon>Pseudomonadota</taxon>
        <taxon>Betaproteobacteria</taxon>
        <taxon>Burkholderiales</taxon>
        <taxon>Burkholderiaceae</taxon>
        <taxon>Paraburkholderia</taxon>
    </lineage>
</organism>
<sequence length="64" mass="7381">MGRTTRSRRLRTHRLTDGEHRFKAFGSTVDAHGMKQGYCLGTPQKEQKCKYDNLKSQIFGASHR</sequence>
<name>A0A1N7SWX1_9BURK</name>
<gene>
    <name evidence="1" type="ORF">BN2476_1610003</name>
</gene>
<dbReference type="EMBL" id="CYGY02000161">
    <property type="protein sequence ID" value="SIT51987.1"/>
    <property type="molecule type" value="Genomic_DNA"/>
</dbReference>
<evidence type="ECO:0000313" key="2">
    <source>
        <dbReference type="Proteomes" id="UP000195569"/>
    </source>
</evidence>
<proteinExistence type="predicted"/>
<dbReference type="AlphaFoldDB" id="A0A1N7SWX1"/>
<keyword evidence="2" id="KW-1185">Reference proteome</keyword>
<accession>A0A1N7SWX1</accession>
<evidence type="ECO:0000313" key="1">
    <source>
        <dbReference type="EMBL" id="SIT51987.1"/>
    </source>
</evidence>
<dbReference type="Proteomes" id="UP000195569">
    <property type="component" value="Unassembled WGS sequence"/>
</dbReference>
<reference evidence="1" key="1">
    <citation type="submission" date="2016-12" db="EMBL/GenBank/DDBJ databases">
        <authorList>
            <person name="Moulin L."/>
        </authorList>
    </citation>
    <scope>NUCLEOTIDE SEQUENCE [LARGE SCALE GENOMIC DNA]</scope>
    <source>
        <strain evidence="1">STM 7183</strain>
    </source>
</reference>
<comment type="caution">
    <text evidence="1">The sequence shown here is derived from an EMBL/GenBank/DDBJ whole genome shotgun (WGS) entry which is preliminary data.</text>
</comment>